<evidence type="ECO:0000256" key="1">
    <source>
        <dbReference type="SAM" id="MobiDB-lite"/>
    </source>
</evidence>
<feature type="region of interest" description="Disordered" evidence="1">
    <location>
        <begin position="79"/>
        <end position="106"/>
    </location>
</feature>
<name>A0A3E0K6W3_9BACI</name>
<proteinExistence type="predicted"/>
<evidence type="ECO:0000313" key="3">
    <source>
        <dbReference type="Proteomes" id="UP000257014"/>
    </source>
</evidence>
<protein>
    <submittedName>
        <fullName evidence="2">Uncharacterized protein</fullName>
    </submittedName>
</protein>
<feature type="region of interest" description="Disordered" evidence="1">
    <location>
        <begin position="1"/>
        <end position="21"/>
    </location>
</feature>
<dbReference type="EMBL" id="QEWE01000012">
    <property type="protein sequence ID" value="REJ30014.1"/>
    <property type="molecule type" value="Genomic_DNA"/>
</dbReference>
<comment type="caution">
    <text evidence="2">The sequence shown here is derived from an EMBL/GenBank/DDBJ whole genome shotgun (WGS) entry which is preliminary data.</text>
</comment>
<dbReference type="AlphaFoldDB" id="A0A3E0K6W3"/>
<gene>
    <name evidence="2" type="ORF">C6P37_04275</name>
</gene>
<evidence type="ECO:0000313" key="2">
    <source>
        <dbReference type="EMBL" id="REJ30014.1"/>
    </source>
</evidence>
<reference evidence="2 3" key="1">
    <citation type="submission" date="2018-03" db="EMBL/GenBank/DDBJ databases">
        <authorList>
            <person name="Keele B.F."/>
        </authorList>
    </citation>
    <scope>NUCLEOTIDE SEQUENCE [LARGE SCALE GENOMIC DNA]</scope>
    <source>
        <strain evidence="2">ZCTH4_d</strain>
    </source>
</reference>
<organism evidence="2 3">
    <name type="scientific">Caldibacillus debilis</name>
    <dbReference type="NCBI Taxonomy" id="301148"/>
    <lineage>
        <taxon>Bacteria</taxon>
        <taxon>Bacillati</taxon>
        <taxon>Bacillota</taxon>
        <taxon>Bacilli</taxon>
        <taxon>Bacillales</taxon>
        <taxon>Bacillaceae</taxon>
        <taxon>Caldibacillus</taxon>
    </lineage>
</organism>
<dbReference type="Proteomes" id="UP000257014">
    <property type="component" value="Unassembled WGS sequence"/>
</dbReference>
<sequence length="143" mass="15504">MNGKPDGPETSSGRLVPGFPDRITVSNPSLFRLAMRPTPAELLPGVKHILSDRTSNLRPNLGKYSSGLLSASSVVMTKSEQPDFPFPRRDGNGDAGSRRPSTGRTCSHVPISHPCLSFVRKTMRVWHPPPKPPARLSAIAKGR</sequence>
<accession>A0A3E0K6W3</accession>